<feature type="transmembrane region" description="Helical" evidence="1">
    <location>
        <begin position="44"/>
        <end position="65"/>
    </location>
</feature>
<reference evidence="2 3" key="1">
    <citation type="journal article" date="2012" name="ISME J.">
        <title>Genomic insights to SAR86, an abundant and uncultivated marine bacterial lineage.</title>
        <authorList>
            <person name="Dupont C.L."/>
            <person name="Rusch D.B."/>
            <person name="Yooseph S."/>
            <person name="Lombardo M.J."/>
            <person name="Richter R.A."/>
            <person name="Valas R."/>
            <person name="Novotny M."/>
            <person name="Yee-Greenbaum J."/>
            <person name="Selengut J.D."/>
            <person name="Haft D.H."/>
            <person name="Halpern A.L."/>
            <person name="Lasken R.S."/>
            <person name="Nealson K."/>
            <person name="Friedman R."/>
            <person name="Venter J.C."/>
        </authorList>
    </citation>
    <scope>NUCLEOTIDE SEQUENCE [LARGE SCALE GENOMIC DNA]</scope>
</reference>
<keyword evidence="1" id="KW-1133">Transmembrane helix</keyword>
<feature type="transmembrane region" description="Helical" evidence="1">
    <location>
        <begin position="100"/>
        <end position="123"/>
    </location>
</feature>
<organism evidence="2 3">
    <name type="scientific">SAR86 cluster bacterium SAR86A</name>
    <dbReference type="NCBI Taxonomy" id="1123866"/>
    <lineage>
        <taxon>Bacteria</taxon>
        <taxon>Pseudomonadati</taxon>
        <taxon>Pseudomonadota</taxon>
        <taxon>Gammaproteobacteria</taxon>
        <taxon>SAR86 cluster</taxon>
    </lineage>
</organism>
<dbReference type="STRING" id="1123866.NT01SARS_0480"/>
<dbReference type="HOGENOM" id="CLU_1980006_0_0_6"/>
<proteinExistence type="predicted"/>
<accession>J4WT78</accession>
<keyword evidence="1" id="KW-0812">Transmembrane</keyword>
<feature type="transmembrane region" description="Helical" evidence="1">
    <location>
        <begin position="6"/>
        <end position="32"/>
    </location>
</feature>
<dbReference type="Proteomes" id="UP000010305">
    <property type="component" value="Unassembled WGS sequence"/>
</dbReference>
<evidence type="ECO:0000313" key="3">
    <source>
        <dbReference type="Proteomes" id="UP000010305"/>
    </source>
</evidence>
<keyword evidence="1" id="KW-0472">Membrane</keyword>
<dbReference type="AlphaFoldDB" id="J4WT78"/>
<protein>
    <submittedName>
        <fullName evidence="2">Putative cytochrome C oxidase subunit 1</fullName>
    </submittedName>
</protein>
<gene>
    <name evidence="2" type="ORF">NT01SARS_0480</name>
</gene>
<evidence type="ECO:0000256" key="1">
    <source>
        <dbReference type="SAM" id="Phobius"/>
    </source>
</evidence>
<evidence type="ECO:0000313" key="2">
    <source>
        <dbReference type="EMBL" id="EJP71995.1"/>
    </source>
</evidence>
<sequence length="126" mass="13914">MTEYQVFNMMYVGLISNAMYFVGMVLLTWLGFRMANNIYNSQDANMGAKVFTSAFCVLVGVMMFYTQQIGAAILDTAVTTLADIGAPSAERMQEYPDSPLSIGGAVQTLFVLLVVVFQLLIVWSKK</sequence>
<name>J4WT78_9GAMM</name>
<dbReference type="EMBL" id="JH611156">
    <property type="protein sequence ID" value="EJP71995.1"/>
    <property type="molecule type" value="Genomic_DNA"/>
</dbReference>